<accession>A0AAV5U279</accession>
<evidence type="ECO:0000313" key="3">
    <source>
        <dbReference type="Proteomes" id="UP001432027"/>
    </source>
</evidence>
<protein>
    <submittedName>
        <fullName evidence="2">Uncharacterized protein</fullName>
    </submittedName>
</protein>
<organism evidence="2 3">
    <name type="scientific">Pristionchus entomophagus</name>
    <dbReference type="NCBI Taxonomy" id="358040"/>
    <lineage>
        <taxon>Eukaryota</taxon>
        <taxon>Metazoa</taxon>
        <taxon>Ecdysozoa</taxon>
        <taxon>Nematoda</taxon>
        <taxon>Chromadorea</taxon>
        <taxon>Rhabditida</taxon>
        <taxon>Rhabditina</taxon>
        <taxon>Diplogasteromorpha</taxon>
        <taxon>Diplogasteroidea</taxon>
        <taxon>Neodiplogasteridae</taxon>
        <taxon>Pristionchus</taxon>
    </lineage>
</organism>
<reference evidence="2" key="1">
    <citation type="submission" date="2023-10" db="EMBL/GenBank/DDBJ databases">
        <title>Genome assembly of Pristionchus species.</title>
        <authorList>
            <person name="Yoshida K."/>
            <person name="Sommer R.J."/>
        </authorList>
    </citation>
    <scope>NUCLEOTIDE SEQUENCE</scope>
    <source>
        <strain evidence="2">RS0144</strain>
    </source>
</reference>
<feature type="non-terminal residue" evidence="2">
    <location>
        <position position="1"/>
    </location>
</feature>
<keyword evidence="3" id="KW-1185">Reference proteome</keyword>
<dbReference type="Proteomes" id="UP001432027">
    <property type="component" value="Unassembled WGS sequence"/>
</dbReference>
<evidence type="ECO:0000313" key="2">
    <source>
        <dbReference type="EMBL" id="GMT00971.1"/>
    </source>
</evidence>
<gene>
    <name evidence="2" type="ORF">PENTCL1PPCAC_23145</name>
</gene>
<dbReference type="EMBL" id="BTSX01000005">
    <property type="protein sequence ID" value="GMT00971.1"/>
    <property type="molecule type" value="Genomic_DNA"/>
</dbReference>
<sequence>SMPSERSGEDMPTNLDGFKTSLARYDFNIDRLAQKYEGEQADVEIDLRTFDMTGTDKEVKAEFKKLSEMGDKFSFATMSSPVVNVAELESPQLVKKCLVLNHIFKSKHPSSLSLPAPPPSSVSPCPSRMINGGHQNGCPFAPHQK</sequence>
<comment type="caution">
    <text evidence="2">The sequence shown here is derived from an EMBL/GenBank/DDBJ whole genome shotgun (WGS) entry which is preliminary data.</text>
</comment>
<feature type="region of interest" description="Disordered" evidence="1">
    <location>
        <begin position="108"/>
        <end position="145"/>
    </location>
</feature>
<evidence type="ECO:0000256" key="1">
    <source>
        <dbReference type="SAM" id="MobiDB-lite"/>
    </source>
</evidence>
<proteinExistence type="predicted"/>
<dbReference type="AlphaFoldDB" id="A0AAV5U279"/>
<name>A0AAV5U279_9BILA</name>